<comment type="subunit">
    <text evidence="9">The complex comprises the extracytoplasmic solute receptor protein and the two transmembrane proteins.</text>
</comment>
<dbReference type="AlphaFoldDB" id="A0A7X6DEM5"/>
<evidence type="ECO:0000259" key="10">
    <source>
        <dbReference type="Pfam" id="PF04290"/>
    </source>
</evidence>
<comment type="similarity">
    <text evidence="8 9">Belongs to the TRAP transporter small permease family.</text>
</comment>
<keyword evidence="6 9" id="KW-1133">Transmembrane helix</keyword>
<sequence length="187" mass="19666">MTGAQPQAVAGVAGGVRGSAMHRFRGAYELFLERIVMALMVGLSLEVTLGIVFRVAGSSLVWYDELASVLLAWLTFYGSALASVKRSHIGCPEVVEQCSRRTQRGLGILVQLLVIGFFALLGWMGVAIMPALVGESLVSLTWIPMNFVQSVIPVSSALIIVAEAMHLVDLVRGDGAADAAAAGGATH</sequence>
<dbReference type="GO" id="GO:0015740">
    <property type="term" value="P:C4-dicarboxylate transport"/>
    <property type="evidence" value="ECO:0007669"/>
    <property type="project" value="TreeGrafter"/>
</dbReference>
<evidence type="ECO:0000256" key="1">
    <source>
        <dbReference type="ARBA" id="ARBA00004429"/>
    </source>
</evidence>
<dbReference type="EMBL" id="VTOX01000002">
    <property type="protein sequence ID" value="NKE65643.1"/>
    <property type="molecule type" value="Genomic_DNA"/>
</dbReference>
<keyword evidence="12" id="KW-1185">Reference proteome</keyword>
<protein>
    <recommendedName>
        <fullName evidence="9">TRAP transporter small permease protein</fullName>
    </recommendedName>
</protein>
<dbReference type="Proteomes" id="UP000521868">
    <property type="component" value="Unassembled WGS sequence"/>
</dbReference>
<dbReference type="PANTHER" id="PTHR35011:SF2">
    <property type="entry name" value="2,3-DIKETO-L-GULONATE TRAP TRANSPORTER SMALL PERMEASE PROTEIN YIAM"/>
    <property type="match status" value="1"/>
</dbReference>
<keyword evidence="7 9" id="KW-0472">Membrane</keyword>
<dbReference type="Pfam" id="PF04290">
    <property type="entry name" value="DctQ"/>
    <property type="match status" value="1"/>
</dbReference>
<dbReference type="GO" id="GO:0022857">
    <property type="term" value="F:transmembrane transporter activity"/>
    <property type="evidence" value="ECO:0007669"/>
    <property type="project" value="UniProtKB-UniRule"/>
</dbReference>
<evidence type="ECO:0000256" key="2">
    <source>
        <dbReference type="ARBA" id="ARBA00022448"/>
    </source>
</evidence>
<name>A0A7X6DEM5_9BURK</name>
<comment type="function">
    <text evidence="9">Part of the tripartite ATP-independent periplasmic (TRAP) transport system.</text>
</comment>
<dbReference type="PANTHER" id="PTHR35011">
    <property type="entry name" value="2,3-DIKETO-L-GULONATE TRAP TRANSPORTER SMALL PERMEASE PROTEIN YIAM"/>
    <property type="match status" value="1"/>
</dbReference>
<proteinExistence type="inferred from homology"/>
<evidence type="ECO:0000256" key="9">
    <source>
        <dbReference type="RuleBase" id="RU369079"/>
    </source>
</evidence>
<evidence type="ECO:0000256" key="6">
    <source>
        <dbReference type="ARBA" id="ARBA00022989"/>
    </source>
</evidence>
<organism evidence="11 12">
    <name type="scientific">Ramlibacter lithotrophicus</name>
    <dbReference type="NCBI Taxonomy" id="2606681"/>
    <lineage>
        <taxon>Bacteria</taxon>
        <taxon>Pseudomonadati</taxon>
        <taxon>Pseudomonadota</taxon>
        <taxon>Betaproteobacteria</taxon>
        <taxon>Burkholderiales</taxon>
        <taxon>Comamonadaceae</taxon>
        <taxon>Ramlibacter</taxon>
    </lineage>
</organism>
<keyword evidence="5 9" id="KW-0812">Transmembrane</keyword>
<evidence type="ECO:0000256" key="3">
    <source>
        <dbReference type="ARBA" id="ARBA00022475"/>
    </source>
</evidence>
<feature type="domain" description="Tripartite ATP-independent periplasmic transporters DctQ component" evidence="10">
    <location>
        <begin position="47"/>
        <end position="172"/>
    </location>
</feature>
<dbReference type="GO" id="GO:0005886">
    <property type="term" value="C:plasma membrane"/>
    <property type="evidence" value="ECO:0007669"/>
    <property type="project" value="UniProtKB-SubCell"/>
</dbReference>
<feature type="transmembrane region" description="Helical" evidence="9">
    <location>
        <begin position="66"/>
        <end position="84"/>
    </location>
</feature>
<feature type="transmembrane region" description="Helical" evidence="9">
    <location>
        <begin position="105"/>
        <end position="129"/>
    </location>
</feature>
<evidence type="ECO:0000313" key="12">
    <source>
        <dbReference type="Proteomes" id="UP000521868"/>
    </source>
</evidence>
<comment type="caution">
    <text evidence="11">The sequence shown here is derived from an EMBL/GenBank/DDBJ whole genome shotgun (WGS) entry which is preliminary data.</text>
</comment>
<dbReference type="RefSeq" id="WP_168106747.1">
    <property type="nucleotide sequence ID" value="NZ_VTOX01000002.1"/>
</dbReference>
<dbReference type="InterPro" id="IPR055348">
    <property type="entry name" value="DctQ"/>
</dbReference>
<evidence type="ECO:0000313" key="11">
    <source>
        <dbReference type="EMBL" id="NKE65643.1"/>
    </source>
</evidence>
<evidence type="ECO:0000256" key="5">
    <source>
        <dbReference type="ARBA" id="ARBA00022692"/>
    </source>
</evidence>
<accession>A0A7X6DEM5</accession>
<keyword evidence="3" id="KW-1003">Cell membrane</keyword>
<evidence type="ECO:0000256" key="4">
    <source>
        <dbReference type="ARBA" id="ARBA00022519"/>
    </source>
</evidence>
<keyword evidence="2 9" id="KW-0813">Transport</keyword>
<evidence type="ECO:0000256" key="8">
    <source>
        <dbReference type="ARBA" id="ARBA00038436"/>
    </source>
</evidence>
<reference evidence="11 12" key="1">
    <citation type="journal article" date="2020" name="Nature">
        <title>Bacterial chemolithoautotrophy via manganese oxidation.</title>
        <authorList>
            <person name="Yu H."/>
            <person name="Leadbetter J.R."/>
        </authorList>
    </citation>
    <scope>NUCLEOTIDE SEQUENCE [LARGE SCALE GENOMIC DNA]</scope>
    <source>
        <strain evidence="11 12">RBP-1</strain>
    </source>
</reference>
<comment type="subcellular location">
    <subcellularLocation>
        <location evidence="1 9">Cell inner membrane</location>
        <topology evidence="1 9">Multi-pass membrane protein</topology>
    </subcellularLocation>
</comment>
<gene>
    <name evidence="11" type="ORF">RAMLITH_07390</name>
</gene>
<feature type="transmembrane region" description="Helical" evidence="9">
    <location>
        <begin position="141"/>
        <end position="162"/>
    </location>
</feature>
<keyword evidence="4 9" id="KW-0997">Cell inner membrane</keyword>
<evidence type="ECO:0000256" key="7">
    <source>
        <dbReference type="ARBA" id="ARBA00023136"/>
    </source>
</evidence>
<dbReference type="InterPro" id="IPR007387">
    <property type="entry name" value="TRAP_DctQ"/>
</dbReference>
<feature type="transmembrane region" description="Helical" evidence="9">
    <location>
        <begin position="31"/>
        <end position="54"/>
    </location>
</feature>